<name>A0A0E2AJP4_BACFG</name>
<reference evidence="1 2" key="1">
    <citation type="submission" date="2012-02" db="EMBL/GenBank/DDBJ databases">
        <title>The Genome Sequence of Bacteroides fragilis CL07T12C05.</title>
        <authorList>
            <consortium name="The Broad Institute Genome Sequencing Platform"/>
            <person name="Earl A."/>
            <person name="Ward D."/>
            <person name="Feldgarden M."/>
            <person name="Gevers D."/>
            <person name="Zitomersky N.L."/>
            <person name="Coyne M.J."/>
            <person name="Comstock L.E."/>
            <person name="Young S.K."/>
            <person name="Zeng Q."/>
            <person name="Gargeya S."/>
            <person name="Fitzgerald M."/>
            <person name="Haas B."/>
            <person name="Abouelleil A."/>
            <person name="Alvarado L."/>
            <person name="Arachchi H.M."/>
            <person name="Berlin A."/>
            <person name="Chapman S.B."/>
            <person name="Gearin G."/>
            <person name="Goldberg J."/>
            <person name="Griggs A."/>
            <person name="Gujja S."/>
            <person name="Hansen M."/>
            <person name="Heiman D."/>
            <person name="Howarth C."/>
            <person name="Larimer J."/>
            <person name="Lui A."/>
            <person name="MacDonald P.J.P."/>
            <person name="McCowen C."/>
            <person name="Montmayeur A."/>
            <person name="Murphy C."/>
            <person name="Neiman D."/>
            <person name="Pearson M."/>
            <person name="Priest M."/>
            <person name="Roberts A."/>
            <person name="Saif S."/>
            <person name="Shea T."/>
            <person name="Sisk P."/>
            <person name="Stolte C."/>
            <person name="Sykes S."/>
            <person name="Wortman J."/>
            <person name="Nusbaum C."/>
            <person name="Birren B."/>
        </authorList>
    </citation>
    <scope>NUCLEOTIDE SEQUENCE [LARGE SCALE GENOMIC DNA]</scope>
    <source>
        <strain evidence="1 2">CL07T12C05</strain>
    </source>
</reference>
<comment type="caution">
    <text evidence="1">The sequence shown here is derived from an EMBL/GenBank/DDBJ whole genome shotgun (WGS) entry which is preliminary data.</text>
</comment>
<evidence type="ECO:0000313" key="1">
    <source>
        <dbReference type="EMBL" id="EIY90143.1"/>
    </source>
</evidence>
<gene>
    <name evidence="1" type="ORF">HMPREF1056_04150</name>
</gene>
<dbReference type="AlphaFoldDB" id="A0A0E2AJP4"/>
<evidence type="ECO:0000313" key="2">
    <source>
        <dbReference type="Proteomes" id="UP000003879"/>
    </source>
</evidence>
<protein>
    <submittedName>
        <fullName evidence="1">Uncharacterized protein</fullName>
    </submittedName>
</protein>
<dbReference type="EMBL" id="AGXN01000023">
    <property type="protein sequence ID" value="EIY90143.1"/>
    <property type="molecule type" value="Genomic_DNA"/>
</dbReference>
<organism evidence="1 2">
    <name type="scientific">Bacteroides fragilis CL07T12C05</name>
    <dbReference type="NCBI Taxonomy" id="997883"/>
    <lineage>
        <taxon>Bacteria</taxon>
        <taxon>Pseudomonadati</taxon>
        <taxon>Bacteroidota</taxon>
        <taxon>Bacteroidia</taxon>
        <taxon>Bacteroidales</taxon>
        <taxon>Bacteroidaceae</taxon>
        <taxon>Bacteroides</taxon>
    </lineage>
</organism>
<accession>A0A0E2AJP4</accession>
<dbReference type="HOGENOM" id="CLU_2950804_0_0_10"/>
<dbReference type="Proteomes" id="UP000003879">
    <property type="component" value="Unassembled WGS sequence"/>
</dbReference>
<proteinExistence type="predicted"/>
<sequence length="62" mass="7207">MAWMVTQKNIKIHTCIDGIDSVEDVRVIISHKKLKALGAKRRVYKDTRESFFLIESDCEIIL</sequence>